<evidence type="ECO:0000256" key="3">
    <source>
        <dbReference type="ARBA" id="ARBA00022729"/>
    </source>
</evidence>
<accession>A0ABQ9J7A8</accession>
<sequence>MSCGRPLEIVIFWTVAIFVYRNVEAGPVKRPSRMVREVYPEIDPENEGNQAQVCIVGDVVYGTDETVPAEQPCLKCKCQPPGVQCETLQCEKRPGCKAIHKSNRCCPEYQCECEHNGKFYANGEKLETPPGGECKVCYCRGGEVQCTEVSCYIRNDCEGKGVTGQCCPKYDHCPPIDPVPSRPLYSTEITVATPDKGILDHWPAVSNVTDNILIPSNDIQDLDTSEATTPIYKPTETGDLQKDAAGIHKITIQEIIPERKEIPVTSPPKEELESQGTLVIEEADEFLNHSNDLVTDSDADSSEISEVFQHPPPVLRIGDKLLFLKKGEFVSEKDGTTPNSVITIVGAEGLQRGFEESGEIHEVKIEHVAGDNSTKETESTIPTIQEKIDNDSAPDDNTYPNNDTELNTAYSTHILSLVKRKRKPASSTTELPTSSSTTEHPTSASTTEAQSSASTIEPSTSTSTKESQTLMPTIETTTTSSTTTQIATNDSLSSTDDTLILTTPYYLSSSTTEEGSNTKETILIIDAENCTVPKETDSVQSSTSSYDLLDQNPAYPPLPDIMSPHHDDPSRSDIDPTDNENTTDRVLTLKISPEVLDKRSNKTVSVNSTNSEWLKNNSVVNYQAMLPDDVLNQPVPSDFMDVTETINDAIISTTETISEAPATTVTMGTDIYPETTDSILDTTTSDFVEDTGDISKSVESLESADKDSGETTTKKDSHAPILSNENASIEEKHPNSSEAEDMVSVNDGASNDSGEETTPSPSDMGMIDKEWQDKEKNNTNANRKDVEIIDTKSLGKKPAIREIIEKRESSSSDQKLLKELYKELDAEIADSEEERKESDVVFKELLEGTTPKTVTDVIEPRNKESEASPRVSKALTSSGSKEPDSDVTLVHGSWNFLNSDSGPYCKKFGNTALENRKKNHRMRAIIFVALAVVVTLAAAFPQKRGKRLHERGHQTSTEYFPDPEGCADSKVKFGVDVQEGIELGAYESIPGNQKINLFEILGDQFPRSRQQSSNTDRPSGPKLKYFGGNYFIEKHNRAVPGSFATYKKKFCDPRNYLKYEFLTAIMRVQDL</sequence>
<feature type="compositionally biased region" description="Polar residues" evidence="5">
    <location>
        <begin position="398"/>
        <end position="414"/>
    </location>
</feature>
<feature type="region of interest" description="Disordered" evidence="5">
    <location>
        <begin position="370"/>
        <end position="489"/>
    </location>
</feature>
<feature type="compositionally biased region" description="Basic and acidic residues" evidence="5">
    <location>
        <begin position="563"/>
        <end position="574"/>
    </location>
</feature>
<feature type="signal peptide" evidence="7">
    <location>
        <begin position="1"/>
        <end position="25"/>
    </location>
</feature>
<keyword evidence="6" id="KW-1133">Transmembrane helix</keyword>
<organism evidence="9 10">
    <name type="scientific">Molorchus minor</name>
    <dbReference type="NCBI Taxonomy" id="1323400"/>
    <lineage>
        <taxon>Eukaryota</taxon>
        <taxon>Metazoa</taxon>
        <taxon>Ecdysozoa</taxon>
        <taxon>Arthropoda</taxon>
        <taxon>Hexapoda</taxon>
        <taxon>Insecta</taxon>
        <taxon>Pterygota</taxon>
        <taxon>Neoptera</taxon>
        <taxon>Endopterygota</taxon>
        <taxon>Coleoptera</taxon>
        <taxon>Polyphaga</taxon>
        <taxon>Cucujiformia</taxon>
        <taxon>Chrysomeloidea</taxon>
        <taxon>Cerambycidae</taxon>
        <taxon>Lamiinae</taxon>
        <taxon>Monochamini</taxon>
        <taxon>Molorchus</taxon>
    </lineage>
</organism>
<keyword evidence="6" id="KW-0472">Membrane</keyword>
<keyword evidence="4" id="KW-0175">Coiled coil</keyword>
<dbReference type="PROSITE" id="PS50184">
    <property type="entry name" value="VWFC_2"/>
    <property type="match status" value="1"/>
</dbReference>
<reference evidence="9" key="1">
    <citation type="journal article" date="2023" name="Insect Mol. Biol.">
        <title>Genome sequencing provides insights into the evolution of gene families encoding plant cell wall-degrading enzymes in longhorned beetles.</title>
        <authorList>
            <person name="Shin N.R."/>
            <person name="Okamura Y."/>
            <person name="Kirsch R."/>
            <person name="Pauchet Y."/>
        </authorList>
    </citation>
    <scope>NUCLEOTIDE SEQUENCE</scope>
    <source>
        <strain evidence="9">MMC_N1</strain>
    </source>
</reference>
<keyword evidence="10" id="KW-1185">Reference proteome</keyword>
<protein>
    <recommendedName>
        <fullName evidence="8">VWFC domain-containing protein</fullName>
    </recommendedName>
</protein>
<evidence type="ECO:0000313" key="9">
    <source>
        <dbReference type="EMBL" id="KAJ8973860.1"/>
    </source>
</evidence>
<dbReference type="Gene3D" id="2.10.70.10">
    <property type="entry name" value="Complement Module, domain 1"/>
    <property type="match status" value="1"/>
</dbReference>
<keyword evidence="3 7" id="KW-0732">Signal</keyword>
<evidence type="ECO:0000256" key="1">
    <source>
        <dbReference type="ARBA" id="ARBA00004613"/>
    </source>
</evidence>
<feature type="compositionally biased region" description="Low complexity" evidence="5">
    <location>
        <begin position="476"/>
        <end position="489"/>
    </location>
</feature>
<dbReference type="PANTHER" id="PTHR46698:SF4">
    <property type="entry name" value="CROSSVEINLESS 2"/>
    <property type="match status" value="1"/>
</dbReference>
<feature type="region of interest" description="Disordered" evidence="5">
    <location>
        <begin position="683"/>
        <end position="767"/>
    </location>
</feature>
<evidence type="ECO:0000256" key="4">
    <source>
        <dbReference type="SAM" id="Coils"/>
    </source>
</evidence>
<feature type="domain" description="VWFC" evidence="8">
    <location>
        <begin position="113"/>
        <end position="174"/>
    </location>
</feature>
<evidence type="ECO:0000256" key="5">
    <source>
        <dbReference type="SAM" id="MobiDB-lite"/>
    </source>
</evidence>
<evidence type="ECO:0000256" key="7">
    <source>
        <dbReference type="SAM" id="SignalP"/>
    </source>
</evidence>
<evidence type="ECO:0000256" key="2">
    <source>
        <dbReference type="ARBA" id="ARBA00022525"/>
    </source>
</evidence>
<feature type="compositionally biased region" description="Polar residues" evidence="5">
    <location>
        <begin position="456"/>
        <end position="475"/>
    </location>
</feature>
<feature type="compositionally biased region" description="Basic and acidic residues" evidence="5">
    <location>
        <begin position="703"/>
        <end position="718"/>
    </location>
</feature>
<feature type="compositionally biased region" description="Basic and acidic residues" evidence="5">
    <location>
        <begin position="858"/>
        <end position="867"/>
    </location>
</feature>
<dbReference type="Proteomes" id="UP001162164">
    <property type="component" value="Unassembled WGS sequence"/>
</dbReference>
<feature type="compositionally biased region" description="Polar residues" evidence="5">
    <location>
        <begin position="747"/>
        <end position="761"/>
    </location>
</feature>
<feature type="region of interest" description="Disordered" evidence="5">
    <location>
        <begin position="856"/>
        <end position="885"/>
    </location>
</feature>
<keyword evidence="2" id="KW-0964">Secreted</keyword>
<dbReference type="InterPro" id="IPR001007">
    <property type="entry name" value="VWF_dom"/>
</dbReference>
<dbReference type="SMART" id="SM00214">
    <property type="entry name" value="VWC"/>
    <property type="match status" value="2"/>
</dbReference>
<proteinExistence type="predicted"/>
<evidence type="ECO:0000259" key="8">
    <source>
        <dbReference type="PROSITE" id="PS50184"/>
    </source>
</evidence>
<dbReference type="EMBL" id="JAPWTJ010001093">
    <property type="protein sequence ID" value="KAJ8973860.1"/>
    <property type="molecule type" value="Genomic_DNA"/>
</dbReference>
<comment type="caution">
    <text evidence="9">The sequence shown here is derived from an EMBL/GenBank/DDBJ whole genome shotgun (WGS) entry which is preliminary data.</text>
</comment>
<gene>
    <name evidence="9" type="ORF">NQ317_000188</name>
</gene>
<feature type="compositionally biased region" description="Low complexity" evidence="5">
    <location>
        <begin position="425"/>
        <end position="455"/>
    </location>
</feature>
<feature type="transmembrane region" description="Helical" evidence="6">
    <location>
        <begin position="922"/>
        <end position="941"/>
    </location>
</feature>
<feature type="chain" id="PRO_5045121123" description="VWFC domain-containing protein" evidence="7">
    <location>
        <begin position="26"/>
        <end position="1071"/>
    </location>
</feature>
<dbReference type="SUPFAM" id="SSF57603">
    <property type="entry name" value="FnI-like domain"/>
    <property type="match status" value="2"/>
</dbReference>
<feature type="region of interest" description="Disordered" evidence="5">
    <location>
        <begin position="534"/>
        <end position="584"/>
    </location>
</feature>
<dbReference type="PANTHER" id="PTHR46698">
    <property type="entry name" value="CROSSVEINLESS 2"/>
    <property type="match status" value="1"/>
</dbReference>
<dbReference type="InterPro" id="IPR052424">
    <property type="entry name" value="Kielin_Chordin-BMP_Reg"/>
</dbReference>
<keyword evidence="6" id="KW-0812">Transmembrane</keyword>
<comment type="subcellular location">
    <subcellularLocation>
        <location evidence="1">Secreted</location>
    </subcellularLocation>
</comment>
<name>A0ABQ9J7A8_9CUCU</name>
<feature type="coiled-coil region" evidence="4">
    <location>
        <begin position="814"/>
        <end position="841"/>
    </location>
</feature>
<evidence type="ECO:0000256" key="6">
    <source>
        <dbReference type="SAM" id="Phobius"/>
    </source>
</evidence>
<evidence type="ECO:0000313" key="10">
    <source>
        <dbReference type="Proteomes" id="UP001162164"/>
    </source>
</evidence>